<gene>
    <name evidence="4" type="ORF">PSON_ATCC_30995.1.T0110400</name>
</gene>
<dbReference type="EMBL" id="CAJJDN010000011">
    <property type="protein sequence ID" value="CAD8057803.1"/>
    <property type="molecule type" value="Genomic_DNA"/>
</dbReference>
<keyword evidence="1" id="KW-0479">Metal-binding</keyword>
<accession>A0A8S1KW64</accession>
<dbReference type="PROSITE" id="PS00028">
    <property type="entry name" value="ZINC_FINGER_C2H2_1"/>
    <property type="match status" value="1"/>
</dbReference>
<feature type="domain" description="C2H2-type" evidence="3">
    <location>
        <begin position="50"/>
        <end position="80"/>
    </location>
</feature>
<organism evidence="4 5">
    <name type="scientific">Paramecium sonneborni</name>
    <dbReference type="NCBI Taxonomy" id="65129"/>
    <lineage>
        <taxon>Eukaryota</taxon>
        <taxon>Sar</taxon>
        <taxon>Alveolata</taxon>
        <taxon>Ciliophora</taxon>
        <taxon>Intramacronucleata</taxon>
        <taxon>Oligohymenophorea</taxon>
        <taxon>Peniculida</taxon>
        <taxon>Parameciidae</taxon>
        <taxon>Paramecium</taxon>
    </lineage>
</organism>
<feature type="region of interest" description="Disordered" evidence="2">
    <location>
        <begin position="19"/>
        <end position="43"/>
    </location>
</feature>
<dbReference type="InterPro" id="IPR013087">
    <property type="entry name" value="Znf_C2H2_type"/>
</dbReference>
<dbReference type="GO" id="GO:0008270">
    <property type="term" value="F:zinc ion binding"/>
    <property type="evidence" value="ECO:0007669"/>
    <property type="project" value="UniProtKB-KW"/>
</dbReference>
<dbReference type="Proteomes" id="UP000692954">
    <property type="component" value="Unassembled WGS sequence"/>
</dbReference>
<proteinExistence type="predicted"/>
<feature type="region of interest" description="Disordered" evidence="2">
    <location>
        <begin position="72"/>
        <end position="95"/>
    </location>
</feature>
<sequence>MKKILKQLYIFGQKNIMSEEEQQQQQSGSGRKEETATKHRRKKEEIEKDFICGDPNCGRKYGTNAALYTHIKNKHNGVPPNGTVKPSTSKKTKEQTPIIEQVDDELSKSVATMNDPDFMKFTIMISNLGHFNDKNIIVRDAQEPCFQLEEEKLLDLYEKILKGSRLISETQGNSVFTKKAEMYLKFSSPIWKKHIINELYTVLIYAYIFRGENFDTIEKDITNNLASYKLFSELIKQDKVDQFREVYTTIWNFII</sequence>
<dbReference type="OrthoDB" id="291165at2759"/>
<evidence type="ECO:0000259" key="3">
    <source>
        <dbReference type="PROSITE" id="PS50157"/>
    </source>
</evidence>
<dbReference type="AlphaFoldDB" id="A0A8S1KW64"/>
<keyword evidence="5" id="KW-1185">Reference proteome</keyword>
<reference evidence="4" key="1">
    <citation type="submission" date="2021-01" db="EMBL/GenBank/DDBJ databases">
        <authorList>
            <consortium name="Genoscope - CEA"/>
            <person name="William W."/>
        </authorList>
    </citation>
    <scope>NUCLEOTIDE SEQUENCE</scope>
</reference>
<evidence type="ECO:0000256" key="2">
    <source>
        <dbReference type="SAM" id="MobiDB-lite"/>
    </source>
</evidence>
<feature type="compositionally biased region" description="Basic and acidic residues" evidence="2">
    <location>
        <begin position="30"/>
        <end position="43"/>
    </location>
</feature>
<comment type="caution">
    <text evidence="4">The sequence shown here is derived from an EMBL/GenBank/DDBJ whole genome shotgun (WGS) entry which is preliminary data.</text>
</comment>
<keyword evidence="1" id="KW-0863">Zinc-finger</keyword>
<protein>
    <recommendedName>
        <fullName evidence="3">C2H2-type domain-containing protein</fullName>
    </recommendedName>
</protein>
<keyword evidence="1" id="KW-0862">Zinc</keyword>
<evidence type="ECO:0000256" key="1">
    <source>
        <dbReference type="PROSITE-ProRule" id="PRU00042"/>
    </source>
</evidence>
<dbReference type="PROSITE" id="PS50157">
    <property type="entry name" value="ZINC_FINGER_C2H2_2"/>
    <property type="match status" value="1"/>
</dbReference>
<evidence type="ECO:0000313" key="4">
    <source>
        <dbReference type="EMBL" id="CAD8057803.1"/>
    </source>
</evidence>
<name>A0A8S1KW64_9CILI</name>
<evidence type="ECO:0000313" key="5">
    <source>
        <dbReference type="Proteomes" id="UP000692954"/>
    </source>
</evidence>